<dbReference type="PANTHER" id="PTHR23082:SF0">
    <property type="entry name" value="GENERAL TRANSCRIPTION FACTOR 3C POLYPEPTIDE 3"/>
    <property type="match status" value="1"/>
</dbReference>
<feature type="region of interest" description="Disordered" evidence="1">
    <location>
        <begin position="238"/>
        <end position="262"/>
    </location>
</feature>
<dbReference type="Gene3D" id="1.25.40.10">
    <property type="entry name" value="Tetratricopeptide repeat domain"/>
    <property type="match status" value="1"/>
</dbReference>
<dbReference type="SUPFAM" id="SSF48452">
    <property type="entry name" value="TPR-like"/>
    <property type="match status" value="1"/>
</dbReference>
<feature type="compositionally biased region" description="Acidic residues" evidence="1">
    <location>
        <begin position="16"/>
        <end position="37"/>
    </location>
</feature>
<dbReference type="GO" id="GO:0006383">
    <property type="term" value="P:transcription by RNA polymerase III"/>
    <property type="evidence" value="ECO:0007669"/>
    <property type="project" value="InterPro"/>
</dbReference>
<name>A0AAE0CE27_9CHLO</name>
<proteinExistence type="predicted"/>
<feature type="compositionally biased region" description="Polar residues" evidence="1">
    <location>
        <begin position="209"/>
        <end position="219"/>
    </location>
</feature>
<feature type="region of interest" description="Disordered" evidence="1">
    <location>
        <begin position="193"/>
        <end position="226"/>
    </location>
</feature>
<dbReference type="GO" id="GO:0000127">
    <property type="term" value="C:transcription factor TFIIIC complex"/>
    <property type="evidence" value="ECO:0007669"/>
    <property type="project" value="TreeGrafter"/>
</dbReference>
<feature type="region of interest" description="Disordered" evidence="1">
    <location>
        <begin position="1"/>
        <end position="147"/>
    </location>
</feature>
<organism evidence="2 3">
    <name type="scientific">Cymbomonas tetramitiformis</name>
    <dbReference type="NCBI Taxonomy" id="36881"/>
    <lineage>
        <taxon>Eukaryota</taxon>
        <taxon>Viridiplantae</taxon>
        <taxon>Chlorophyta</taxon>
        <taxon>Pyramimonadophyceae</taxon>
        <taxon>Pyramimonadales</taxon>
        <taxon>Pyramimonadaceae</taxon>
        <taxon>Cymbomonas</taxon>
    </lineage>
</organism>
<keyword evidence="3" id="KW-1185">Reference proteome</keyword>
<comment type="caution">
    <text evidence="2">The sequence shown here is derived from an EMBL/GenBank/DDBJ whole genome shotgun (WGS) entry which is preliminary data.</text>
</comment>
<sequence length="364" mass="41101">MDSEHNSQDLFLDLDRLEEDDEEGDEIESPPLDEELQDLFQRIQQAHQRENCEDEEVGEDEDENEEEDEDEDEDGDEDLDVDEDDDANADEYEDDGEEGEEEEELQEEEAEEDLGSGDQAEGETRGINTREIAQKGDRKLGERVTEDACREGLEGGVLRDAGHIASGVDSSVPHTAPITTEETKRLAYEALATAKRKRPRGRPPKFAQRTPSTPATALSESAELAQSREALDELLDERMRRRKRARGQKRPRKRRKKKDIPEAVARKLGDANLLYASEHYEAAINLCNEVVSMTPNLPDAYHTLGLLHDAIGNPRKATNFYWLAAACTPKDIGMWKYLATWAMPSEVDIGWKYLATWAMPSEAV</sequence>
<dbReference type="InterPro" id="IPR011990">
    <property type="entry name" value="TPR-like_helical_dom_sf"/>
</dbReference>
<dbReference type="Proteomes" id="UP001190700">
    <property type="component" value="Unassembled WGS sequence"/>
</dbReference>
<accession>A0AAE0CE27</accession>
<feature type="compositionally biased region" description="Basic residues" evidence="1">
    <location>
        <begin position="194"/>
        <end position="203"/>
    </location>
</feature>
<feature type="compositionally biased region" description="Acidic residues" evidence="1">
    <location>
        <begin position="52"/>
        <end position="115"/>
    </location>
</feature>
<evidence type="ECO:0000256" key="1">
    <source>
        <dbReference type="SAM" id="MobiDB-lite"/>
    </source>
</evidence>
<dbReference type="InterPro" id="IPR039340">
    <property type="entry name" value="Tfc4/TFIIIC-102/Sfc4"/>
</dbReference>
<evidence type="ECO:0000313" key="3">
    <source>
        <dbReference type="Proteomes" id="UP001190700"/>
    </source>
</evidence>
<evidence type="ECO:0000313" key="2">
    <source>
        <dbReference type="EMBL" id="KAK3253316.1"/>
    </source>
</evidence>
<feature type="compositionally biased region" description="Basic and acidic residues" evidence="1">
    <location>
        <begin position="132"/>
        <end position="147"/>
    </location>
</feature>
<dbReference type="PANTHER" id="PTHR23082">
    <property type="entry name" value="TRANSCRIPTION INITIATION FACTOR IIIC TFIIIC , POLYPEPTIDE 3-RELATED"/>
    <property type="match status" value="1"/>
</dbReference>
<reference evidence="2 3" key="1">
    <citation type="journal article" date="2015" name="Genome Biol. Evol.">
        <title>Comparative Genomics of a Bacterivorous Green Alga Reveals Evolutionary Causalities and Consequences of Phago-Mixotrophic Mode of Nutrition.</title>
        <authorList>
            <person name="Burns J.A."/>
            <person name="Paasch A."/>
            <person name="Narechania A."/>
            <person name="Kim E."/>
        </authorList>
    </citation>
    <scope>NUCLEOTIDE SEQUENCE [LARGE SCALE GENOMIC DNA]</scope>
    <source>
        <strain evidence="2 3">PLY_AMNH</strain>
    </source>
</reference>
<feature type="compositionally biased region" description="Basic residues" evidence="1">
    <location>
        <begin position="240"/>
        <end position="258"/>
    </location>
</feature>
<dbReference type="EMBL" id="LGRX02024857">
    <property type="protein sequence ID" value="KAK3253316.1"/>
    <property type="molecule type" value="Genomic_DNA"/>
</dbReference>
<gene>
    <name evidence="2" type="ORF">CYMTET_37434</name>
</gene>
<protein>
    <submittedName>
        <fullName evidence="2">Uncharacterized protein</fullName>
    </submittedName>
</protein>
<dbReference type="AlphaFoldDB" id="A0AAE0CE27"/>